<dbReference type="Proteomes" id="UP000188603">
    <property type="component" value="Chromosome"/>
</dbReference>
<keyword evidence="1" id="KW-0812">Transmembrane</keyword>
<dbReference type="AlphaFoldDB" id="A0A1U9KB13"/>
<dbReference type="RefSeq" id="WP_077721061.1">
    <property type="nucleotide sequence ID" value="NZ_CP019699.1"/>
</dbReference>
<evidence type="ECO:0000313" key="2">
    <source>
        <dbReference type="EMBL" id="AQS57196.1"/>
    </source>
</evidence>
<evidence type="ECO:0008006" key="4">
    <source>
        <dbReference type="Google" id="ProtNLM"/>
    </source>
</evidence>
<keyword evidence="1" id="KW-0472">Membrane</keyword>
<feature type="transmembrane region" description="Helical" evidence="1">
    <location>
        <begin position="45"/>
        <end position="66"/>
    </location>
</feature>
<feature type="transmembrane region" description="Helical" evidence="1">
    <location>
        <begin position="12"/>
        <end position="33"/>
    </location>
</feature>
<accession>A0A1U9KB13</accession>
<evidence type="ECO:0000256" key="1">
    <source>
        <dbReference type="SAM" id="Phobius"/>
    </source>
</evidence>
<gene>
    <name evidence="2" type="ORF">B0W44_17040</name>
</gene>
<evidence type="ECO:0000313" key="3">
    <source>
        <dbReference type="Proteomes" id="UP000188603"/>
    </source>
</evidence>
<dbReference type="OrthoDB" id="282803at2"/>
<proteinExistence type="predicted"/>
<dbReference type="STRING" id="1471761.B0W44_17040"/>
<dbReference type="Pfam" id="PF09527">
    <property type="entry name" value="ATPase_gene1"/>
    <property type="match status" value="1"/>
</dbReference>
<reference evidence="2 3" key="1">
    <citation type="journal article" date="2015" name="Int. J. Syst. Evol. Microbiol.">
        <title>Novibacillus thermophilus gen. nov., sp. nov., a Gram-staining-negative and moderately thermophilic member of the family Thermoactinomycetaceae.</title>
        <authorList>
            <person name="Yang G."/>
            <person name="Chen J."/>
            <person name="Zhou S."/>
        </authorList>
    </citation>
    <scope>NUCLEOTIDE SEQUENCE [LARGE SCALE GENOMIC DNA]</scope>
    <source>
        <strain evidence="2 3">SG-1</strain>
    </source>
</reference>
<keyword evidence="3" id="KW-1185">Reference proteome</keyword>
<dbReference type="InterPro" id="IPR032820">
    <property type="entry name" value="ATPase_put"/>
</dbReference>
<dbReference type="EMBL" id="CP019699">
    <property type="protein sequence ID" value="AQS57196.1"/>
    <property type="molecule type" value="Genomic_DNA"/>
</dbReference>
<keyword evidence="1" id="KW-1133">Transmembrane helix</keyword>
<name>A0A1U9KB13_9BACL</name>
<organism evidence="2 3">
    <name type="scientific">Novibacillus thermophilus</name>
    <dbReference type="NCBI Taxonomy" id="1471761"/>
    <lineage>
        <taxon>Bacteria</taxon>
        <taxon>Bacillati</taxon>
        <taxon>Bacillota</taxon>
        <taxon>Bacilli</taxon>
        <taxon>Bacillales</taxon>
        <taxon>Thermoactinomycetaceae</taxon>
        <taxon>Novibacillus</taxon>
    </lineage>
</organism>
<sequence length="74" mass="7775">MKKDTSSPWRAFGLFGALGMQTAVWIVAGLFAGRWLDSVLGTGPIFLVVGILSGVVLGIVGTILLIKRFLGDGL</sequence>
<dbReference type="KEGG" id="ntr:B0W44_17040"/>
<protein>
    <recommendedName>
        <fullName evidence="4">ATPase F0F1</fullName>
    </recommendedName>
</protein>